<evidence type="ECO:0000256" key="2">
    <source>
        <dbReference type="SAM" id="MobiDB-lite"/>
    </source>
</evidence>
<keyword evidence="6" id="KW-1185">Reference proteome</keyword>
<feature type="domain" description="Fe/B12 periplasmic-binding" evidence="4">
    <location>
        <begin position="89"/>
        <end position="332"/>
    </location>
</feature>
<dbReference type="NCBIfam" id="NF038402">
    <property type="entry name" value="TroA_like"/>
    <property type="match status" value="1"/>
</dbReference>
<dbReference type="InterPro" id="IPR054828">
    <property type="entry name" value="Vit_B12_bind_prot"/>
</dbReference>
<organism evidence="5 6">
    <name type="scientific">Halorubrum vacuolatum</name>
    <name type="common">Natronobacterium vacuolatum</name>
    <dbReference type="NCBI Taxonomy" id="63740"/>
    <lineage>
        <taxon>Archaea</taxon>
        <taxon>Methanobacteriati</taxon>
        <taxon>Methanobacteriota</taxon>
        <taxon>Stenosarchaea group</taxon>
        <taxon>Halobacteria</taxon>
        <taxon>Halobacteriales</taxon>
        <taxon>Haloferacaceae</taxon>
        <taxon>Halorubrum</taxon>
    </lineage>
</organism>
<name>A0A238VFS1_HALVU</name>
<evidence type="ECO:0000259" key="4">
    <source>
        <dbReference type="PROSITE" id="PS50983"/>
    </source>
</evidence>
<sequence>MTRINAILVAAIVVTALVGGTAGVATGSGPSAIVAGDGADADVADIDGGANGLEGGEATADTTAPTCEFPLTITDATGEELTIEEPPERIVTTNPSAAQVLWEFGVEDRVVGVTQFAAYLDGAAEKQDVSAEFGIDRELVADADPDLILAPNASAEDVEPLRNDGHTVYHFTEAKDVDDIADKTDTIGKVADACAEAEETNTWMYEEVETVEERTAEFDRPAALYPLGDGFVVAGDTFTDEIMTIGGTDNVAAAEHTGYPQLSDEVVIEADPELILVTGETAGIIDEEPYAQTTAGIEGNTVEMEVHYLNQPAPRSVVESTRTLADAAETYQEVAADDEGTDEDDVAEATPEPDDDAEAAPEPDDDATDVSAPGFGVGVTALAVFLATVGAILLGRR</sequence>
<dbReference type="AlphaFoldDB" id="A0A238VFS1"/>
<feature type="transmembrane region" description="Helical" evidence="3">
    <location>
        <begin position="375"/>
        <end position="394"/>
    </location>
</feature>
<feature type="compositionally biased region" description="Acidic residues" evidence="2">
    <location>
        <begin position="335"/>
        <end position="368"/>
    </location>
</feature>
<dbReference type="NCBIfam" id="TIGR04281">
    <property type="entry name" value="peripla_PGF_1"/>
    <property type="match status" value="1"/>
</dbReference>
<dbReference type="InterPro" id="IPR002491">
    <property type="entry name" value="ABC_transptr_periplasmic_BD"/>
</dbReference>
<accession>A0A238VFS1</accession>
<keyword evidence="3" id="KW-1133">Transmembrane helix</keyword>
<dbReference type="Gene3D" id="3.40.50.1980">
    <property type="entry name" value="Nitrogenase molybdenum iron protein domain"/>
    <property type="match status" value="2"/>
</dbReference>
<evidence type="ECO:0000256" key="3">
    <source>
        <dbReference type="SAM" id="Phobius"/>
    </source>
</evidence>
<evidence type="ECO:0000313" key="5">
    <source>
        <dbReference type="EMBL" id="SNR32359.1"/>
    </source>
</evidence>
<dbReference type="PANTHER" id="PTHR30535:SF34">
    <property type="entry name" value="MOLYBDATE-BINDING PROTEIN MOLA"/>
    <property type="match status" value="1"/>
</dbReference>
<reference evidence="5 6" key="1">
    <citation type="submission" date="2017-06" db="EMBL/GenBank/DDBJ databases">
        <authorList>
            <person name="Kim H.J."/>
            <person name="Triplett B.A."/>
        </authorList>
    </citation>
    <scope>NUCLEOTIDE SEQUENCE [LARGE SCALE GENOMIC DNA]</scope>
    <source>
        <strain evidence="5 6">DSM 8800</strain>
    </source>
</reference>
<dbReference type="Proteomes" id="UP000198397">
    <property type="component" value="Unassembled WGS sequence"/>
</dbReference>
<keyword evidence="1" id="KW-0732">Signal</keyword>
<dbReference type="SUPFAM" id="SSF53807">
    <property type="entry name" value="Helical backbone' metal receptor"/>
    <property type="match status" value="1"/>
</dbReference>
<dbReference type="PROSITE" id="PS50983">
    <property type="entry name" value="FE_B12_PBP"/>
    <property type="match status" value="1"/>
</dbReference>
<evidence type="ECO:0000313" key="6">
    <source>
        <dbReference type="Proteomes" id="UP000198397"/>
    </source>
</evidence>
<keyword evidence="3" id="KW-0812">Transmembrane</keyword>
<feature type="region of interest" description="Disordered" evidence="2">
    <location>
        <begin position="333"/>
        <end position="373"/>
    </location>
</feature>
<evidence type="ECO:0000256" key="1">
    <source>
        <dbReference type="ARBA" id="ARBA00022729"/>
    </source>
</evidence>
<dbReference type="InterPro" id="IPR050902">
    <property type="entry name" value="ABC_Transporter_SBP"/>
</dbReference>
<proteinExistence type="predicted"/>
<dbReference type="Pfam" id="PF01497">
    <property type="entry name" value="Peripla_BP_2"/>
    <property type="match status" value="1"/>
</dbReference>
<dbReference type="PANTHER" id="PTHR30535">
    <property type="entry name" value="VITAMIN B12-BINDING PROTEIN"/>
    <property type="match status" value="1"/>
</dbReference>
<dbReference type="InterPro" id="IPR026469">
    <property type="entry name" value="Peripla_PGF_1"/>
</dbReference>
<keyword evidence="3" id="KW-0472">Membrane</keyword>
<dbReference type="RefSeq" id="WP_089383748.1">
    <property type="nucleotide sequence ID" value="NZ_FZNQ01000002.1"/>
</dbReference>
<gene>
    <name evidence="5" type="ORF">SAMN06264855_102304</name>
</gene>
<dbReference type="OrthoDB" id="214567at2157"/>
<protein>
    <submittedName>
        <fullName evidence="5">Iron complex transport system substrate-binding protein</fullName>
    </submittedName>
</protein>
<dbReference type="EMBL" id="FZNQ01000002">
    <property type="protein sequence ID" value="SNR32359.1"/>
    <property type="molecule type" value="Genomic_DNA"/>
</dbReference>